<accession>A0A2R4NCK3</accession>
<protein>
    <submittedName>
        <fullName evidence="5">Regulatory protein</fullName>
    </submittedName>
</protein>
<evidence type="ECO:0000313" key="5">
    <source>
        <dbReference type="EMBL" id="AVX33760.1"/>
    </source>
</evidence>
<keyword evidence="4" id="KW-0804">Transcription</keyword>
<dbReference type="Pfam" id="PF03965">
    <property type="entry name" value="Penicillinase_R"/>
    <property type="match status" value="1"/>
</dbReference>
<dbReference type="InterPro" id="IPR036390">
    <property type="entry name" value="WH_DNA-bd_sf"/>
</dbReference>
<dbReference type="Gene3D" id="1.10.10.10">
    <property type="entry name" value="Winged helix-like DNA-binding domain superfamily/Winged helix DNA-binding domain"/>
    <property type="match status" value="1"/>
</dbReference>
<dbReference type="SUPFAM" id="SSF46785">
    <property type="entry name" value="Winged helix' DNA-binding domain"/>
    <property type="match status" value="1"/>
</dbReference>
<name>A0A2R4NCK3_CLODI</name>
<evidence type="ECO:0000256" key="2">
    <source>
        <dbReference type="ARBA" id="ARBA00023015"/>
    </source>
</evidence>
<dbReference type="EMBL" id="MF547664">
    <property type="protein sequence ID" value="AVX33760.1"/>
    <property type="molecule type" value="Genomic_DNA"/>
</dbReference>
<organism evidence="5">
    <name type="scientific">Clostridioides difficile</name>
    <name type="common">Peptoclostridium difficile</name>
    <dbReference type="NCBI Taxonomy" id="1496"/>
    <lineage>
        <taxon>Bacteria</taxon>
        <taxon>Bacillati</taxon>
        <taxon>Bacillota</taxon>
        <taxon>Clostridia</taxon>
        <taxon>Peptostreptococcales</taxon>
        <taxon>Peptostreptococcaceae</taxon>
        <taxon>Clostridioides</taxon>
    </lineage>
</organism>
<dbReference type="RefSeq" id="WP_172692608.1">
    <property type="nucleotide sequence ID" value="NZ_MF547664.1"/>
</dbReference>
<dbReference type="InterPro" id="IPR036388">
    <property type="entry name" value="WH-like_DNA-bd_sf"/>
</dbReference>
<dbReference type="GO" id="GO:0045892">
    <property type="term" value="P:negative regulation of DNA-templated transcription"/>
    <property type="evidence" value="ECO:0007669"/>
    <property type="project" value="InterPro"/>
</dbReference>
<sequence length="107" mass="12792">MHIQKIPKSEFKVMKFIWEINDIITSKMVSENMREKYSWKTTTTLTFLKKLVEKHFLNAEKINGLTHYRILITKEEYIKFATKKFLEDIHDNSIESLIDSLLVILKT</sequence>
<evidence type="ECO:0000256" key="1">
    <source>
        <dbReference type="ARBA" id="ARBA00011046"/>
    </source>
</evidence>
<evidence type="ECO:0000256" key="4">
    <source>
        <dbReference type="ARBA" id="ARBA00023163"/>
    </source>
</evidence>
<geneLocation type="plasmid" evidence="5">
    <name>LIBA6289</name>
</geneLocation>
<reference evidence="5" key="1">
    <citation type="journal article" date="2018" name="Genome Biol. Evol.">
        <title>Two Groups of Cocirculating, Epidemic Clostridiodes difficile Strains Microdiversify through Different Mechanisms.</title>
        <authorList>
            <person name="Murillo T."/>
            <person name="Ramirez-Vargas G."/>
            <person name="Riedel T."/>
            <person name="Overmann J."/>
            <person name="Andersen J.M."/>
            <person name="Guzman-Verri C."/>
            <person name="Chaves-Olarte E."/>
            <person name="Rodriguez C."/>
        </authorList>
    </citation>
    <scope>NUCLEOTIDE SEQUENCE</scope>
    <source>
        <strain evidence="5">LIBA-6289</strain>
        <plasmid evidence="5">LIBA6289</plasmid>
    </source>
</reference>
<dbReference type="InterPro" id="IPR005650">
    <property type="entry name" value="BlaI_family"/>
</dbReference>
<comment type="similarity">
    <text evidence="1">Belongs to the BlaI transcriptional regulatory family.</text>
</comment>
<proteinExistence type="inferred from homology"/>
<dbReference type="GO" id="GO:0003677">
    <property type="term" value="F:DNA binding"/>
    <property type="evidence" value="ECO:0007669"/>
    <property type="project" value="UniProtKB-KW"/>
</dbReference>
<dbReference type="PIRSF" id="PIRSF019455">
    <property type="entry name" value="CopR_AtkY"/>
    <property type="match status" value="1"/>
</dbReference>
<gene>
    <name evidence="5" type="ORF">plasmid_LIBA6289_00075</name>
</gene>
<evidence type="ECO:0000256" key="3">
    <source>
        <dbReference type="ARBA" id="ARBA00023125"/>
    </source>
</evidence>
<dbReference type="AlphaFoldDB" id="A0A2R4NCK3"/>
<keyword evidence="3" id="KW-0238">DNA-binding</keyword>
<keyword evidence="5" id="KW-0614">Plasmid</keyword>
<keyword evidence="2" id="KW-0805">Transcription regulation</keyword>